<dbReference type="InterPro" id="IPR050639">
    <property type="entry name" value="SSR_resolvase"/>
</dbReference>
<dbReference type="GO" id="GO:0000150">
    <property type="term" value="F:DNA strand exchange activity"/>
    <property type="evidence" value="ECO:0007669"/>
    <property type="project" value="UniProtKB-KW"/>
</dbReference>
<keyword evidence="4" id="KW-0238">DNA-binding</keyword>
<dbReference type="Pfam" id="PF00239">
    <property type="entry name" value="Resolvase"/>
    <property type="match status" value="1"/>
</dbReference>
<proteinExistence type="inferred from homology"/>
<dbReference type="PANTHER" id="PTHR30461:SF2">
    <property type="entry name" value="SERINE RECOMBINASE PINE-RELATED"/>
    <property type="match status" value="1"/>
</dbReference>
<sequence>MLIGYARVSSGDEQSLLQHDALAKAGCEKIHVETGSGGRRKRPKLRTVLLEIQAGDVLCVWKLDRLAQSTRHLLETVELLNKKGVGLKSLTEGIDTTSSNGKQVFRIFSALAELERSISSERSEIRSTLSGTRKSRANRVLSEADIFLATKLLKSHNLTMAEVAVRLGVTVPVLLQHLPPHQSPTLEG</sequence>
<dbReference type="SUPFAM" id="SSF53041">
    <property type="entry name" value="Resolvase-like"/>
    <property type="match status" value="1"/>
</dbReference>
<accession>A0A9X1D991</accession>
<gene>
    <name evidence="7" type="ORF">J1C56_32175</name>
</gene>
<evidence type="ECO:0000259" key="6">
    <source>
        <dbReference type="PROSITE" id="PS51736"/>
    </source>
</evidence>
<evidence type="ECO:0000313" key="7">
    <source>
        <dbReference type="EMBL" id="MBT1160189.1"/>
    </source>
</evidence>
<dbReference type="PANTHER" id="PTHR30461">
    <property type="entry name" value="DNA-INVERTASE FROM LAMBDOID PROPHAGE"/>
    <property type="match status" value="1"/>
</dbReference>
<evidence type="ECO:0000256" key="2">
    <source>
        <dbReference type="ARBA" id="ARBA00022908"/>
    </source>
</evidence>
<dbReference type="GO" id="GO:0015074">
    <property type="term" value="P:DNA integration"/>
    <property type="evidence" value="ECO:0007669"/>
    <property type="project" value="UniProtKB-KW"/>
</dbReference>
<dbReference type="Gene3D" id="3.40.50.1390">
    <property type="entry name" value="Resolvase, N-terminal catalytic domain"/>
    <property type="match status" value="1"/>
</dbReference>
<dbReference type="AlphaFoldDB" id="A0A9X1D991"/>
<dbReference type="EMBL" id="JAFLWW010000019">
    <property type="protein sequence ID" value="MBT1160189.1"/>
    <property type="molecule type" value="Genomic_DNA"/>
</dbReference>
<keyword evidence="2" id="KW-0229">DNA integration</keyword>
<dbReference type="Proteomes" id="UP001138921">
    <property type="component" value="Unassembled WGS sequence"/>
</dbReference>
<evidence type="ECO:0000313" key="8">
    <source>
        <dbReference type="Proteomes" id="UP001138921"/>
    </source>
</evidence>
<organism evidence="7 8">
    <name type="scientific">Aminobacter anthyllidis</name>
    <dbReference type="NCBI Taxonomy" id="1035067"/>
    <lineage>
        <taxon>Bacteria</taxon>
        <taxon>Pseudomonadati</taxon>
        <taxon>Pseudomonadota</taxon>
        <taxon>Alphaproteobacteria</taxon>
        <taxon>Hyphomicrobiales</taxon>
        <taxon>Phyllobacteriaceae</taxon>
        <taxon>Aminobacter</taxon>
    </lineage>
</organism>
<dbReference type="InterPro" id="IPR036162">
    <property type="entry name" value="Resolvase-like_N_sf"/>
</dbReference>
<reference evidence="7" key="1">
    <citation type="journal article" date="2021" name="Microorganisms">
        <title>Phylogenomic Reconstruction and Metabolic Potential of the Genus Aminobacter.</title>
        <authorList>
            <person name="Artuso I."/>
            <person name="Turrini P."/>
            <person name="Pirolo M."/>
            <person name="Lugli G.A."/>
            <person name="Ventura M."/>
            <person name="Visca P."/>
        </authorList>
    </citation>
    <scope>NUCLEOTIDE SEQUENCE</scope>
    <source>
        <strain evidence="7">LMG 26462</strain>
    </source>
</reference>
<feature type="domain" description="Resolvase/invertase-type recombinase catalytic" evidence="6">
    <location>
        <begin position="1"/>
        <end position="139"/>
    </location>
</feature>
<dbReference type="RefSeq" id="WP_214393977.1">
    <property type="nucleotide sequence ID" value="NZ_JAFLWW010000019.1"/>
</dbReference>
<name>A0A9X1D991_9HYPH</name>
<evidence type="ECO:0000256" key="1">
    <source>
        <dbReference type="ARBA" id="ARBA00009913"/>
    </source>
</evidence>
<keyword evidence="5" id="KW-0233">DNA recombination</keyword>
<keyword evidence="8" id="KW-1185">Reference proteome</keyword>
<evidence type="ECO:0000256" key="4">
    <source>
        <dbReference type="ARBA" id="ARBA00023125"/>
    </source>
</evidence>
<evidence type="ECO:0000256" key="5">
    <source>
        <dbReference type="ARBA" id="ARBA00023172"/>
    </source>
</evidence>
<protein>
    <submittedName>
        <fullName evidence="7">Recombinase family protein</fullName>
    </submittedName>
</protein>
<evidence type="ECO:0000256" key="3">
    <source>
        <dbReference type="ARBA" id="ARBA00023100"/>
    </source>
</evidence>
<dbReference type="FunFam" id="3.40.50.1390:FF:000001">
    <property type="entry name" value="DNA recombinase"/>
    <property type="match status" value="1"/>
</dbReference>
<comment type="caution">
    <text evidence="7">The sequence shown here is derived from an EMBL/GenBank/DDBJ whole genome shotgun (WGS) entry which is preliminary data.</text>
</comment>
<keyword evidence="3" id="KW-0230">DNA invertase</keyword>
<reference evidence="7" key="2">
    <citation type="submission" date="2021-03" db="EMBL/GenBank/DDBJ databases">
        <authorList>
            <person name="Artuso I."/>
            <person name="Turrini P."/>
            <person name="Pirolo M."/>
            <person name="Lugli G.A."/>
            <person name="Ventura M."/>
            <person name="Visca P."/>
        </authorList>
    </citation>
    <scope>NUCLEOTIDE SEQUENCE</scope>
    <source>
        <strain evidence="7">LMG 26462</strain>
    </source>
</reference>
<dbReference type="PROSITE" id="PS51736">
    <property type="entry name" value="RECOMBINASES_3"/>
    <property type="match status" value="1"/>
</dbReference>
<dbReference type="InterPro" id="IPR006119">
    <property type="entry name" value="Resolv_N"/>
</dbReference>
<comment type="similarity">
    <text evidence="1">Belongs to the site-specific recombinase resolvase family.</text>
</comment>
<dbReference type="GO" id="GO:0003677">
    <property type="term" value="F:DNA binding"/>
    <property type="evidence" value="ECO:0007669"/>
    <property type="project" value="UniProtKB-KW"/>
</dbReference>
<dbReference type="CDD" id="cd03768">
    <property type="entry name" value="SR_ResInv"/>
    <property type="match status" value="1"/>
</dbReference>
<dbReference type="SMART" id="SM00857">
    <property type="entry name" value="Resolvase"/>
    <property type="match status" value="1"/>
</dbReference>